<feature type="region of interest" description="Disordered" evidence="1">
    <location>
        <begin position="1"/>
        <end position="62"/>
    </location>
</feature>
<gene>
    <name evidence="2" type="ORF">Ahy_A04g019157</name>
</gene>
<evidence type="ECO:0000256" key="1">
    <source>
        <dbReference type="SAM" id="MobiDB-lite"/>
    </source>
</evidence>
<sequence>MFTPCANSKLKHKRDKKQTETQCWEEEKQENHGNKILKDPSLKGTKLQECDESMGPKKMALQ</sequence>
<proteinExistence type="predicted"/>
<feature type="compositionally biased region" description="Basic and acidic residues" evidence="1">
    <location>
        <begin position="25"/>
        <end position="49"/>
    </location>
</feature>
<comment type="caution">
    <text evidence="2">The sequence shown here is derived from an EMBL/GenBank/DDBJ whole genome shotgun (WGS) entry which is preliminary data.</text>
</comment>
<protein>
    <submittedName>
        <fullName evidence="2">Uncharacterized protein</fullName>
    </submittedName>
</protein>
<keyword evidence="3" id="KW-1185">Reference proteome</keyword>
<dbReference type="Proteomes" id="UP000289738">
    <property type="component" value="Chromosome A04"/>
</dbReference>
<evidence type="ECO:0000313" key="3">
    <source>
        <dbReference type="Proteomes" id="UP000289738"/>
    </source>
</evidence>
<name>A0A445DFE5_ARAHY</name>
<accession>A0A445DFE5</accession>
<dbReference type="EMBL" id="SDMP01000004">
    <property type="protein sequence ID" value="RYR61907.1"/>
    <property type="molecule type" value="Genomic_DNA"/>
</dbReference>
<organism evidence="2 3">
    <name type="scientific">Arachis hypogaea</name>
    <name type="common">Peanut</name>
    <dbReference type="NCBI Taxonomy" id="3818"/>
    <lineage>
        <taxon>Eukaryota</taxon>
        <taxon>Viridiplantae</taxon>
        <taxon>Streptophyta</taxon>
        <taxon>Embryophyta</taxon>
        <taxon>Tracheophyta</taxon>
        <taxon>Spermatophyta</taxon>
        <taxon>Magnoliopsida</taxon>
        <taxon>eudicotyledons</taxon>
        <taxon>Gunneridae</taxon>
        <taxon>Pentapetalae</taxon>
        <taxon>rosids</taxon>
        <taxon>fabids</taxon>
        <taxon>Fabales</taxon>
        <taxon>Fabaceae</taxon>
        <taxon>Papilionoideae</taxon>
        <taxon>50 kb inversion clade</taxon>
        <taxon>dalbergioids sensu lato</taxon>
        <taxon>Dalbergieae</taxon>
        <taxon>Pterocarpus clade</taxon>
        <taxon>Arachis</taxon>
    </lineage>
</organism>
<reference evidence="2 3" key="1">
    <citation type="submission" date="2019-01" db="EMBL/GenBank/DDBJ databases">
        <title>Sequencing of cultivated peanut Arachis hypogaea provides insights into genome evolution and oil improvement.</title>
        <authorList>
            <person name="Chen X."/>
        </authorList>
    </citation>
    <scope>NUCLEOTIDE SEQUENCE [LARGE SCALE GENOMIC DNA]</scope>
    <source>
        <strain evidence="3">cv. Fuhuasheng</strain>
        <tissue evidence="2">Leaves</tissue>
    </source>
</reference>
<dbReference type="AlphaFoldDB" id="A0A445DFE5"/>
<evidence type="ECO:0000313" key="2">
    <source>
        <dbReference type="EMBL" id="RYR61907.1"/>
    </source>
</evidence>